<evidence type="ECO:0000259" key="2">
    <source>
        <dbReference type="PROSITE" id="PS50968"/>
    </source>
</evidence>
<dbReference type="AlphaFoldDB" id="A0A1I6QGF3"/>
<organism evidence="3 4">
    <name type="scientific">Lutibacter maritimus</name>
    <dbReference type="NCBI Taxonomy" id="593133"/>
    <lineage>
        <taxon>Bacteria</taxon>
        <taxon>Pseudomonadati</taxon>
        <taxon>Bacteroidota</taxon>
        <taxon>Flavobacteriia</taxon>
        <taxon>Flavobacteriales</taxon>
        <taxon>Flavobacteriaceae</taxon>
        <taxon>Lutibacter</taxon>
    </lineage>
</organism>
<dbReference type="Proteomes" id="UP000199312">
    <property type="component" value="Unassembled WGS sequence"/>
</dbReference>
<reference evidence="4" key="1">
    <citation type="submission" date="2016-10" db="EMBL/GenBank/DDBJ databases">
        <authorList>
            <person name="Varghese N."/>
            <person name="Submissions S."/>
        </authorList>
    </citation>
    <scope>NUCLEOTIDE SEQUENCE [LARGE SCALE GENOMIC DNA]</scope>
    <source>
        <strain evidence="4">DSM 24450</strain>
    </source>
</reference>
<evidence type="ECO:0000313" key="4">
    <source>
        <dbReference type="Proteomes" id="UP000199312"/>
    </source>
</evidence>
<dbReference type="RefSeq" id="WP_245780638.1">
    <property type="nucleotide sequence ID" value="NZ_FOZP01000004.1"/>
</dbReference>
<feature type="domain" description="Lipoyl-binding" evidence="2">
    <location>
        <begin position="101"/>
        <end position="170"/>
    </location>
</feature>
<dbReference type="PROSITE" id="PS00188">
    <property type="entry name" value="BIOTIN"/>
    <property type="match status" value="1"/>
</dbReference>
<dbReference type="CDD" id="cd06850">
    <property type="entry name" value="biotinyl_domain"/>
    <property type="match status" value="1"/>
</dbReference>
<dbReference type="InterPro" id="IPR050709">
    <property type="entry name" value="Biotin_Carboxyl_Carrier/Decarb"/>
</dbReference>
<dbReference type="SUPFAM" id="SSF51230">
    <property type="entry name" value="Single hybrid motif"/>
    <property type="match status" value="1"/>
</dbReference>
<dbReference type="PROSITE" id="PS50968">
    <property type="entry name" value="BIOTINYL_LIPOYL"/>
    <property type="match status" value="1"/>
</dbReference>
<protein>
    <submittedName>
        <fullName evidence="3">Biotin-requiring enzyme</fullName>
    </submittedName>
</protein>
<dbReference type="EMBL" id="FOZP01000004">
    <property type="protein sequence ID" value="SFS51524.1"/>
    <property type="molecule type" value="Genomic_DNA"/>
</dbReference>
<dbReference type="Gene3D" id="2.40.50.100">
    <property type="match status" value="1"/>
</dbReference>
<name>A0A1I6QGF3_9FLAO</name>
<dbReference type="PANTHER" id="PTHR45266">
    <property type="entry name" value="OXALOACETATE DECARBOXYLASE ALPHA CHAIN"/>
    <property type="match status" value="1"/>
</dbReference>
<dbReference type="STRING" id="593133.SAMN04488006_1753"/>
<dbReference type="InterPro" id="IPR000089">
    <property type="entry name" value="Biotin_lipoyl"/>
</dbReference>
<keyword evidence="1" id="KW-0092">Biotin</keyword>
<gene>
    <name evidence="3" type="ORF">SAMN04488006_1753</name>
</gene>
<proteinExistence type="predicted"/>
<accession>A0A1I6QGF3</accession>
<keyword evidence="4" id="KW-1185">Reference proteome</keyword>
<dbReference type="FunFam" id="2.40.50.100:FF:000003">
    <property type="entry name" value="Acetyl-CoA carboxylase biotin carboxyl carrier protein"/>
    <property type="match status" value="1"/>
</dbReference>
<sequence length="170" mass="19341">MKINQNKLIMDSDFKVCVNETLEYKFNSSNPNKLDVIKLSNSEFHVLKNKKSYNILIEKNNFYLKEYTISVNSNSYQIKISDKLDMLIKEMGFHNGLSKKINNIKAPMPGIILNVLVKENQPVKEGETILILEAMKMENAITSPKDAIIKSISISANQTVEKGQLLLEFA</sequence>
<dbReference type="Pfam" id="PF00364">
    <property type="entry name" value="Biotin_lipoyl"/>
    <property type="match status" value="1"/>
</dbReference>
<dbReference type="PANTHER" id="PTHR45266:SF3">
    <property type="entry name" value="OXALOACETATE DECARBOXYLASE ALPHA CHAIN"/>
    <property type="match status" value="1"/>
</dbReference>
<dbReference type="InterPro" id="IPR001882">
    <property type="entry name" value="Biotin_BS"/>
</dbReference>
<evidence type="ECO:0000313" key="3">
    <source>
        <dbReference type="EMBL" id="SFS51524.1"/>
    </source>
</evidence>
<evidence type="ECO:0000256" key="1">
    <source>
        <dbReference type="ARBA" id="ARBA00023267"/>
    </source>
</evidence>
<dbReference type="InterPro" id="IPR011053">
    <property type="entry name" value="Single_hybrid_motif"/>
</dbReference>